<protein>
    <submittedName>
        <fullName evidence="6">Enolase C-terminal domain-like protein</fullName>
    </submittedName>
</protein>
<dbReference type="Proteomes" id="UP001348098">
    <property type="component" value="Unassembled WGS sequence"/>
</dbReference>
<dbReference type="InterPro" id="IPR018110">
    <property type="entry name" value="Mandel_Rmase/mucon_lact_enz_CS"/>
</dbReference>
<dbReference type="InterPro" id="IPR036849">
    <property type="entry name" value="Enolase-like_C_sf"/>
</dbReference>
<dbReference type="Pfam" id="PF02746">
    <property type="entry name" value="MR_MLE_N"/>
    <property type="match status" value="1"/>
</dbReference>
<dbReference type="InterPro" id="IPR013342">
    <property type="entry name" value="Mandelate_racemase_C"/>
</dbReference>
<comment type="similarity">
    <text evidence="1">Belongs to the mandelate racemase/muconate lactonizing enzyme family.</text>
</comment>
<dbReference type="SUPFAM" id="SSF54826">
    <property type="entry name" value="Enolase N-terminal domain-like"/>
    <property type="match status" value="1"/>
</dbReference>
<dbReference type="RefSeq" id="WP_195081327.1">
    <property type="nucleotide sequence ID" value="NZ_JAYESH010000006.1"/>
</dbReference>
<dbReference type="PANTHER" id="PTHR48073:SF2">
    <property type="entry name" value="O-SUCCINYLBENZOATE SYNTHASE"/>
    <property type="match status" value="1"/>
</dbReference>
<dbReference type="Gene3D" id="3.30.390.10">
    <property type="entry name" value="Enolase-like, N-terminal domain"/>
    <property type="match status" value="1"/>
</dbReference>
<accession>A0ABU6AWQ4</accession>
<dbReference type="SUPFAM" id="SSF51604">
    <property type="entry name" value="Enolase C-terminal domain-like"/>
    <property type="match status" value="1"/>
</dbReference>
<dbReference type="PROSITE" id="PS00909">
    <property type="entry name" value="MR_MLE_2"/>
    <property type="match status" value="1"/>
</dbReference>
<evidence type="ECO:0000256" key="4">
    <source>
        <dbReference type="ARBA" id="ARBA00023235"/>
    </source>
</evidence>
<dbReference type="PANTHER" id="PTHR48073">
    <property type="entry name" value="O-SUCCINYLBENZOATE SYNTHASE-RELATED"/>
    <property type="match status" value="1"/>
</dbReference>
<evidence type="ECO:0000259" key="5">
    <source>
        <dbReference type="SMART" id="SM00922"/>
    </source>
</evidence>
<dbReference type="SFLD" id="SFLDG00180">
    <property type="entry name" value="muconate_cycloisomerase"/>
    <property type="match status" value="1"/>
</dbReference>
<keyword evidence="2" id="KW-0474">Menaquinone biosynthesis</keyword>
<dbReference type="InterPro" id="IPR029065">
    <property type="entry name" value="Enolase_C-like"/>
</dbReference>
<dbReference type="InterPro" id="IPR013341">
    <property type="entry name" value="Mandelate_racemase_N_dom"/>
</dbReference>
<keyword evidence="3" id="KW-0479">Metal-binding</keyword>
<proteinExistence type="inferred from homology"/>
<dbReference type="SMART" id="SM00922">
    <property type="entry name" value="MR_MLE"/>
    <property type="match status" value="1"/>
</dbReference>
<feature type="domain" description="Mandelate racemase/muconate lactonizing enzyme C-terminal" evidence="5">
    <location>
        <begin position="135"/>
        <end position="231"/>
    </location>
</feature>
<keyword evidence="7" id="KW-1185">Reference proteome</keyword>
<evidence type="ECO:0000313" key="6">
    <source>
        <dbReference type="EMBL" id="MEB3511907.1"/>
    </source>
</evidence>
<dbReference type="EMBL" id="JAYKYQ010000007">
    <property type="protein sequence ID" value="MEB3511907.1"/>
    <property type="molecule type" value="Genomic_DNA"/>
</dbReference>
<evidence type="ECO:0000256" key="2">
    <source>
        <dbReference type="ARBA" id="ARBA00022428"/>
    </source>
</evidence>
<name>A0ABU6AWQ4_9NOCA</name>
<reference evidence="6 7" key="1">
    <citation type="submission" date="2023-12" db="EMBL/GenBank/DDBJ databases">
        <title>novel species in genus Nocarida.</title>
        <authorList>
            <person name="Li Z."/>
        </authorList>
    </citation>
    <scope>NUCLEOTIDE SEQUENCE [LARGE SCALE GENOMIC DNA]</scope>
    <source>
        <strain evidence="6 7">CDC186</strain>
    </source>
</reference>
<dbReference type="SFLD" id="SFLDS00001">
    <property type="entry name" value="Enolase"/>
    <property type="match status" value="1"/>
</dbReference>
<evidence type="ECO:0000256" key="1">
    <source>
        <dbReference type="ARBA" id="ARBA00008031"/>
    </source>
</evidence>
<dbReference type="InterPro" id="IPR029017">
    <property type="entry name" value="Enolase-like_N"/>
</dbReference>
<comment type="caution">
    <text evidence="6">The sequence shown here is derived from an EMBL/GenBank/DDBJ whole genome shotgun (WGS) entry which is preliminary data.</text>
</comment>
<evidence type="ECO:0000313" key="7">
    <source>
        <dbReference type="Proteomes" id="UP001348098"/>
    </source>
</evidence>
<dbReference type="Pfam" id="PF13378">
    <property type="entry name" value="MR_MLE_C"/>
    <property type="match status" value="1"/>
</dbReference>
<evidence type="ECO:0000256" key="3">
    <source>
        <dbReference type="ARBA" id="ARBA00022723"/>
    </source>
</evidence>
<organism evidence="6 7">
    <name type="scientific">Nocardia implantans</name>
    <dbReference type="NCBI Taxonomy" id="3108168"/>
    <lineage>
        <taxon>Bacteria</taxon>
        <taxon>Bacillati</taxon>
        <taxon>Actinomycetota</taxon>
        <taxon>Actinomycetes</taxon>
        <taxon>Mycobacteriales</taxon>
        <taxon>Nocardiaceae</taxon>
        <taxon>Nocardia</taxon>
    </lineage>
</organism>
<dbReference type="Gene3D" id="3.20.20.120">
    <property type="entry name" value="Enolase-like C-terminal domain"/>
    <property type="match status" value="1"/>
</dbReference>
<sequence length="346" mass="35640">MRTTWTTTTLELARPLRISRATMVERVAVWVTVTADGHAGHGEVVGSPRLGLDLAAIDAALRGLAGRIAGCADPDEVRALLPSLRSEFALPVVAALDSAVHDVLARRAGLPLGAYLGLPQWDSAPTAYTIGLMSPGEAEATADRITRAGFTVLKVKAGAPDPAEDIARVRAIRAAAPTAQLLLDPNGAWDVRTAVAVLDALADQGIAAVEQPVTAGDPDRLAAVARQVPMPVLADEDAGSLADLDRLPDGIGGINVKLAECGGLDAARTMLDWARARELPVLLGCQACSSLGIAPAAQLAGAARWVDLDGHLLLADDPWTGLGGADGTLRRPAGPGLGVRRVRAAA</sequence>
<keyword evidence="4" id="KW-0413">Isomerase</keyword>
<gene>
    <name evidence="6" type="ORF">U3653_17905</name>
</gene>